<sequence>MKNSTAFLFTLLFPFIAFSQIRLPQDSLAFIQQKWQTQKVAKGVIWKNLSTTAVFNSTQIINIIEIDLKQNQKKLGIKALPKSRELTSSLAKQVKAFVAINGGFFDMKNGGAVDYIKVENKVINTTINPSDRANAFLAFDKKATKITSDSTIIGSYPNIILAGPSLLTQNSRAQLSKNAFNDNRHPRTAIGLKGNKLILITVDGRRSQSQGMNLHELAHIMKWYGCQDAMNLDGGGSTAMYIINQPYNGIVNYPSDNNKFDHEGERKVSNIIYLTN</sequence>
<dbReference type="PANTHER" id="PTHR40446">
    <property type="entry name" value="N-ACETYLGLUCOSAMINE-1-PHOSPHODIESTER ALPHA-N-ACETYLGLUCOSAMINIDASE"/>
    <property type="match status" value="1"/>
</dbReference>
<dbReference type="EMBL" id="JACOIJ010000012">
    <property type="protein sequence ID" value="MBD1429543.1"/>
    <property type="molecule type" value="Genomic_DNA"/>
</dbReference>
<comment type="caution">
    <text evidence="3">The sequence shown here is derived from an EMBL/GenBank/DDBJ whole genome shotgun (WGS) entry which is preliminary data.</text>
</comment>
<evidence type="ECO:0000259" key="2">
    <source>
        <dbReference type="Pfam" id="PF09992"/>
    </source>
</evidence>
<dbReference type="InterPro" id="IPR018711">
    <property type="entry name" value="NAGPA"/>
</dbReference>
<proteinExistence type="predicted"/>
<evidence type="ECO:0000313" key="4">
    <source>
        <dbReference type="Proteomes" id="UP000651271"/>
    </source>
</evidence>
<evidence type="ECO:0000256" key="1">
    <source>
        <dbReference type="SAM" id="SignalP"/>
    </source>
</evidence>
<feature type="domain" description="Phosphodiester glycosidase" evidence="2">
    <location>
        <begin position="97"/>
        <end position="274"/>
    </location>
</feature>
<feature type="chain" id="PRO_5045243104" evidence="1">
    <location>
        <begin position="20"/>
        <end position="276"/>
    </location>
</feature>
<keyword evidence="1" id="KW-0732">Signal</keyword>
<evidence type="ECO:0000313" key="3">
    <source>
        <dbReference type="EMBL" id="MBD1429543.1"/>
    </source>
</evidence>
<dbReference type="RefSeq" id="WP_165290567.1">
    <property type="nucleotide sequence ID" value="NZ_JACOIJ010000012.1"/>
</dbReference>
<keyword evidence="4" id="KW-1185">Reference proteome</keyword>
<keyword evidence="3" id="KW-0378">Hydrolase</keyword>
<organism evidence="3 4">
    <name type="scientific">Sphingobacterium litopenaei</name>
    <dbReference type="NCBI Taxonomy" id="2763500"/>
    <lineage>
        <taxon>Bacteria</taxon>
        <taxon>Pseudomonadati</taxon>
        <taxon>Bacteroidota</taxon>
        <taxon>Sphingobacteriia</taxon>
        <taxon>Sphingobacteriales</taxon>
        <taxon>Sphingobacteriaceae</taxon>
        <taxon>Sphingobacterium</taxon>
    </lineage>
</organism>
<reference evidence="3 4" key="1">
    <citation type="submission" date="2020-08" db="EMBL/GenBank/DDBJ databases">
        <title>Sphingobacterium sp. DN04309 isolated from aquaculture water.</title>
        <authorList>
            <person name="Zhang M."/>
        </authorList>
    </citation>
    <scope>NUCLEOTIDE SEQUENCE [LARGE SCALE GENOMIC DNA]</scope>
    <source>
        <strain evidence="3 4">DN04309</strain>
    </source>
</reference>
<protein>
    <submittedName>
        <fullName evidence="3">Phosphodiester glycosidase family protein</fullName>
    </submittedName>
</protein>
<dbReference type="GO" id="GO:0016798">
    <property type="term" value="F:hydrolase activity, acting on glycosyl bonds"/>
    <property type="evidence" value="ECO:0007669"/>
    <property type="project" value="UniProtKB-KW"/>
</dbReference>
<gene>
    <name evidence="3" type="ORF">H8B04_08170</name>
</gene>
<feature type="signal peptide" evidence="1">
    <location>
        <begin position="1"/>
        <end position="19"/>
    </location>
</feature>
<dbReference type="Pfam" id="PF09992">
    <property type="entry name" value="NAGPA"/>
    <property type="match status" value="1"/>
</dbReference>
<keyword evidence="3" id="KW-0326">Glycosidase</keyword>
<dbReference type="PANTHER" id="PTHR40446:SF2">
    <property type="entry name" value="N-ACETYLGLUCOSAMINE-1-PHOSPHODIESTER ALPHA-N-ACETYLGLUCOSAMINIDASE"/>
    <property type="match status" value="1"/>
</dbReference>
<dbReference type="Proteomes" id="UP000651271">
    <property type="component" value="Unassembled WGS sequence"/>
</dbReference>
<name>A0ABR7YE06_9SPHI</name>
<accession>A0ABR7YE06</accession>